<reference evidence="2" key="2">
    <citation type="submission" date="2020-09" db="EMBL/GenBank/DDBJ databases">
        <authorList>
            <person name="Sun Q."/>
            <person name="Sedlacek I."/>
        </authorList>
    </citation>
    <scope>NUCLEOTIDE SEQUENCE</scope>
    <source>
        <strain evidence="2">CCM 8433</strain>
    </source>
</reference>
<reference evidence="2" key="1">
    <citation type="journal article" date="2014" name="Int. J. Syst. Evol. Microbiol.">
        <title>Complete genome sequence of Corynebacterium casei LMG S-19264T (=DSM 44701T), isolated from a smear-ripened cheese.</title>
        <authorList>
            <consortium name="US DOE Joint Genome Institute (JGI-PGF)"/>
            <person name="Walter F."/>
            <person name="Albersmeier A."/>
            <person name="Kalinowski J."/>
            <person name="Ruckert C."/>
        </authorList>
    </citation>
    <scope>NUCLEOTIDE SEQUENCE</scope>
    <source>
        <strain evidence="2">CCM 8433</strain>
    </source>
</reference>
<dbReference type="GO" id="GO:0004721">
    <property type="term" value="F:phosphoprotein phosphatase activity"/>
    <property type="evidence" value="ECO:0007669"/>
    <property type="project" value="InterPro"/>
</dbReference>
<dbReference type="Proteomes" id="UP000622610">
    <property type="component" value="Unassembled WGS sequence"/>
</dbReference>
<dbReference type="AlphaFoldDB" id="A0A917N5V8"/>
<proteinExistence type="inferred from homology"/>
<name>A0A917N5V8_9ENTE</name>
<keyword evidence="3" id="KW-1185">Reference proteome</keyword>
<protein>
    <submittedName>
        <fullName evidence="2">Protein-tyrosine-phosphatase</fullName>
    </submittedName>
</protein>
<dbReference type="PROSITE" id="PS00383">
    <property type="entry name" value="TYR_PHOSPHATASE_1"/>
    <property type="match status" value="1"/>
</dbReference>
<dbReference type="Pfam" id="PF13350">
    <property type="entry name" value="Y_phosphatase3"/>
    <property type="match status" value="1"/>
</dbReference>
<comment type="caution">
    <text evidence="2">The sequence shown here is derived from an EMBL/GenBank/DDBJ whole genome shotgun (WGS) entry which is preliminary data.</text>
</comment>
<organism evidence="2 3">
    <name type="scientific">Enterococcus alcedinis</name>
    <dbReference type="NCBI Taxonomy" id="1274384"/>
    <lineage>
        <taxon>Bacteria</taxon>
        <taxon>Bacillati</taxon>
        <taxon>Bacillota</taxon>
        <taxon>Bacilli</taxon>
        <taxon>Lactobacillales</taxon>
        <taxon>Enterococcaceae</taxon>
        <taxon>Enterococcus</taxon>
    </lineage>
</organism>
<evidence type="ECO:0000256" key="1">
    <source>
        <dbReference type="ARBA" id="ARBA00009580"/>
    </source>
</evidence>
<sequence length="241" mass="27066">MMYFNRLPLEASFNTREHGGYATATKNVTNWKTFLRSDDISALTTKDIDFLINYGLTTVIDLRSIEERQRTDYVLEAEAAIQTLHLPLGSENGAQPSMPISDPSKQLGSFYIACLENSKATIKQIMEIMADNEGITLFHCMAGKDRTGVISALLLDFAQVSKVDILAHYEITYGHISQNPLIAQGQLGHQDFPIELLYSKADYMDMMLTHLEANYGNAENYFKQINLSDETLVKLKNKIVG</sequence>
<dbReference type="InterPro" id="IPR029021">
    <property type="entry name" value="Prot-tyrosine_phosphatase-like"/>
</dbReference>
<dbReference type="RefSeq" id="WP_188368544.1">
    <property type="nucleotide sequence ID" value="NZ_BMDT01000015.1"/>
</dbReference>
<dbReference type="EMBL" id="BMDT01000015">
    <property type="protein sequence ID" value="GGI66726.1"/>
    <property type="molecule type" value="Genomic_DNA"/>
</dbReference>
<dbReference type="SUPFAM" id="SSF52799">
    <property type="entry name" value="(Phosphotyrosine protein) phosphatases II"/>
    <property type="match status" value="1"/>
</dbReference>
<accession>A0A917N5V8</accession>
<dbReference type="Gene3D" id="3.90.190.10">
    <property type="entry name" value="Protein tyrosine phosphatase superfamily"/>
    <property type="match status" value="1"/>
</dbReference>
<evidence type="ECO:0000313" key="2">
    <source>
        <dbReference type="EMBL" id="GGI66726.1"/>
    </source>
</evidence>
<evidence type="ECO:0000313" key="3">
    <source>
        <dbReference type="Proteomes" id="UP000622610"/>
    </source>
</evidence>
<gene>
    <name evidence="2" type="ORF">GCM10011482_23800</name>
</gene>
<dbReference type="PANTHER" id="PTHR31126">
    <property type="entry name" value="TYROSINE-PROTEIN PHOSPHATASE"/>
    <property type="match status" value="1"/>
</dbReference>
<comment type="similarity">
    <text evidence="1">Belongs to the protein-tyrosine phosphatase family.</text>
</comment>
<dbReference type="PANTHER" id="PTHR31126:SF1">
    <property type="entry name" value="TYROSINE SPECIFIC PROTEIN PHOSPHATASES DOMAIN-CONTAINING PROTEIN"/>
    <property type="match status" value="1"/>
</dbReference>
<dbReference type="InterPro" id="IPR026893">
    <property type="entry name" value="Tyr/Ser_Pase_IphP-type"/>
</dbReference>
<dbReference type="InterPro" id="IPR016130">
    <property type="entry name" value="Tyr_Pase_AS"/>
</dbReference>